<proteinExistence type="predicted"/>
<comment type="caution">
    <text evidence="1">The sequence shown here is derived from an EMBL/GenBank/DDBJ whole genome shotgun (WGS) entry which is preliminary data.</text>
</comment>
<dbReference type="InterPro" id="IPR036850">
    <property type="entry name" value="NDK-like_dom_sf"/>
</dbReference>
<evidence type="ECO:0000313" key="1">
    <source>
        <dbReference type="EMBL" id="CAJ1970334.1"/>
    </source>
</evidence>
<name>A0AAD2GD08_9STRA</name>
<sequence>MLSRVFKQPVSFIAGRTGSRSFSSNGSGGSGMAMPASLLALAGASYCYYDSSRQNEALTSQVNDLQVELSGKTNSAFVFIKPHACKGKPGVVEKVVEDKFKSVGIRVTGSGEILAEEIDKKLLIDNHYGAIAKKAMELTPSQLNVPDKGKAAFEKMFGESWDTAISANKVYNAKDAAEKLGLDVDGINDKWSQLKRGENLIKFGGGFYCGKIGDIYVMNGFYMSMRAAYCNKGEKIKWYTVSWPTDSLAWESFRGDVLGSTDPSTAPKGSIRRTILDDYRKLGLNSKPNTGDNGVHASASPFEALAERCNWLDASVEGDQFGKGLLSAGVSKETIKQWSGDCQVTVDGETTEGKTMSVFDSLEDLDADTSLAKVAKISK</sequence>
<dbReference type="Proteomes" id="UP001295423">
    <property type="component" value="Unassembled WGS sequence"/>
</dbReference>
<keyword evidence="2" id="KW-1185">Reference proteome</keyword>
<dbReference type="Gene3D" id="3.30.70.141">
    <property type="entry name" value="Nucleoside diphosphate kinase-like domain"/>
    <property type="match status" value="1"/>
</dbReference>
<evidence type="ECO:0000313" key="2">
    <source>
        <dbReference type="Proteomes" id="UP001295423"/>
    </source>
</evidence>
<protein>
    <recommendedName>
        <fullName evidence="3">Nucleoside-diphosphate kinase</fullName>
    </recommendedName>
</protein>
<dbReference type="EMBL" id="CAKOGP040002502">
    <property type="protein sequence ID" value="CAJ1970334.1"/>
    <property type="molecule type" value="Genomic_DNA"/>
</dbReference>
<gene>
    <name evidence="1" type="ORF">CYCCA115_LOCUS24353</name>
</gene>
<reference evidence="1" key="1">
    <citation type="submission" date="2023-08" db="EMBL/GenBank/DDBJ databases">
        <authorList>
            <person name="Audoor S."/>
            <person name="Bilcke G."/>
        </authorList>
    </citation>
    <scope>NUCLEOTIDE SEQUENCE</scope>
</reference>
<dbReference type="AlphaFoldDB" id="A0AAD2GD08"/>
<organism evidence="1 2">
    <name type="scientific">Cylindrotheca closterium</name>
    <dbReference type="NCBI Taxonomy" id="2856"/>
    <lineage>
        <taxon>Eukaryota</taxon>
        <taxon>Sar</taxon>
        <taxon>Stramenopiles</taxon>
        <taxon>Ochrophyta</taxon>
        <taxon>Bacillariophyta</taxon>
        <taxon>Bacillariophyceae</taxon>
        <taxon>Bacillariophycidae</taxon>
        <taxon>Bacillariales</taxon>
        <taxon>Bacillariaceae</taxon>
        <taxon>Cylindrotheca</taxon>
    </lineage>
</organism>
<dbReference type="SUPFAM" id="SSF54919">
    <property type="entry name" value="Nucleoside diphosphate kinase, NDK"/>
    <property type="match status" value="1"/>
</dbReference>
<evidence type="ECO:0008006" key="3">
    <source>
        <dbReference type="Google" id="ProtNLM"/>
    </source>
</evidence>
<accession>A0AAD2GD08</accession>